<comment type="catalytic activity">
    <reaction evidence="10">
        <text>L-cystine(out) + H(+)(out) = L-cystine(in) + H(+)(in)</text>
        <dbReference type="Rhea" id="RHEA:66172"/>
        <dbReference type="ChEBI" id="CHEBI:15378"/>
        <dbReference type="ChEBI" id="CHEBI:35491"/>
    </reaction>
    <physiologicalReaction direction="left-to-right" evidence="10">
        <dbReference type="Rhea" id="RHEA:66173"/>
    </physiologicalReaction>
</comment>
<feature type="transmembrane region" description="Helical" evidence="11">
    <location>
        <begin position="272"/>
        <end position="294"/>
    </location>
</feature>
<evidence type="ECO:0000256" key="5">
    <source>
        <dbReference type="ARBA" id="ARBA00022737"/>
    </source>
</evidence>
<keyword evidence="3" id="KW-0813">Transport</keyword>
<feature type="transmembrane region" description="Helical" evidence="11">
    <location>
        <begin position="314"/>
        <end position="335"/>
    </location>
</feature>
<keyword evidence="6" id="KW-0769">Symport</keyword>
<protein>
    <recommendedName>
        <fullName evidence="14">Cystinosin</fullName>
    </recommendedName>
</protein>
<organism evidence="13">
    <name type="scientific">Photinus pyralis</name>
    <name type="common">Common eastern firefly</name>
    <name type="synonym">Lampyris pyralis</name>
    <dbReference type="NCBI Taxonomy" id="7054"/>
    <lineage>
        <taxon>Eukaryota</taxon>
        <taxon>Metazoa</taxon>
        <taxon>Ecdysozoa</taxon>
        <taxon>Arthropoda</taxon>
        <taxon>Hexapoda</taxon>
        <taxon>Insecta</taxon>
        <taxon>Pterygota</taxon>
        <taxon>Neoptera</taxon>
        <taxon>Endopterygota</taxon>
        <taxon>Coleoptera</taxon>
        <taxon>Polyphaga</taxon>
        <taxon>Elateriformia</taxon>
        <taxon>Elateroidea</taxon>
        <taxon>Lampyridae</taxon>
        <taxon>Lampyrinae</taxon>
        <taxon>Photinus</taxon>
    </lineage>
</organism>
<comment type="subcellular location">
    <subcellularLocation>
        <location evidence="1">Lysosome membrane</location>
        <topology evidence="1">Multi-pass membrane protein</topology>
    </subcellularLocation>
</comment>
<dbReference type="GO" id="GO:0015293">
    <property type="term" value="F:symporter activity"/>
    <property type="evidence" value="ECO:0007669"/>
    <property type="project" value="UniProtKB-KW"/>
</dbReference>
<evidence type="ECO:0000256" key="8">
    <source>
        <dbReference type="ARBA" id="ARBA00023136"/>
    </source>
</evidence>
<dbReference type="NCBIfam" id="TIGR00951">
    <property type="entry name" value="2A43"/>
    <property type="match status" value="1"/>
</dbReference>
<evidence type="ECO:0000256" key="2">
    <source>
        <dbReference type="ARBA" id="ARBA00006855"/>
    </source>
</evidence>
<evidence type="ECO:0000256" key="4">
    <source>
        <dbReference type="ARBA" id="ARBA00022692"/>
    </source>
</evidence>
<dbReference type="PANTHER" id="PTHR13131:SF5">
    <property type="entry name" value="CYSTINOSIN"/>
    <property type="match status" value="1"/>
</dbReference>
<reference evidence="13" key="1">
    <citation type="journal article" date="2016" name="Sci. Rep.">
        <title>Molecular characterization of firefly nuptial gifts: a multi-omics approach sheds light on postcopulatory sexual selection.</title>
        <authorList>
            <person name="Al-Wathiqui N."/>
            <person name="Fallon T.R."/>
            <person name="South A."/>
            <person name="Weng J.K."/>
            <person name="Lewis S.M."/>
        </authorList>
    </citation>
    <scope>NUCLEOTIDE SEQUENCE</scope>
</reference>
<keyword evidence="9" id="KW-0458">Lysosome</keyword>
<evidence type="ECO:0008006" key="14">
    <source>
        <dbReference type="Google" id="ProtNLM"/>
    </source>
</evidence>
<dbReference type="PANTHER" id="PTHR13131">
    <property type="entry name" value="CYSTINOSIN"/>
    <property type="match status" value="1"/>
</dbReference>
<evidence type="ECO:0000256" key="1">
    <source>
        <dbReference type="ARBA" id="ARBA00004155"/>
    </source>
</evidence>
<feature type="transmembrane region" description="Helical" evidence="11">
    <location>
        <begin position="140"/>
        <end position="160"/>
    </location>
</feature>
<keyword evidence="4 11" id="KW-0812">Transmembrane</keyword>
<keyword evidence="12" id="KW-0732">Signal</keyword>
<dbReference type="Gene3D" id="1.20.1280.290">
    <property type="match status" value="2"/>
</dbReference>
<dbReference type="InterPro" id="IPR005282">
    <property type="entry name" value="LC_transporter"/>
</dbReference>
<keyword evidence="7 11" id="KW-1133">Transmembrane helix</keyword>
<comment type="similarity">
    <text evidence="2">Belongs to the cystinosin family.</text>
</comment>
<keyword evidence="8 11" id="KW-0472">Membrane</keyword>
<feature type="transmembrane region" description="Helical" evidence="11">
    <location>
        <begin position="107"/>
        <end position="128"/>
    </location>
</feature>
<evidence type="ECO:0000256" key="6">
    <source>
        <dbReference type="ARBA" id="ARBA00022847"/>
    </source>
</evidence>
<dbReference type="GO" id="GO:0015184">
    <property type="term" value="F:L-cystine transmembrane transporter activity"/>
    <property type="evidence" value="ECO:0007669"/>
    <property type="project" value="TreeGrafter"/>
</dbReference>
<dbReference type="GO" id="GO:0005765">
    <property type="term" value="C:lysosomal membrane"/>
    <property type="evidence" value="ECO:0007669"/>
    <property type="project" value="UniProtKB-SubCell"/>
</dbReference>
<dbReference type="EMBL" id="GEZM01023443">
    <property type="protein sequence ID" value="JAV88389.1"/>
    <property type="molecule type" value="Transcribed_RNA"/>
</dbReference>
<proteinExistence type="inferred from homology"/>
<evidence type="ECO:0000256" key="11">
    <source>
        <dbReference type="SAM" id="Phobius"/>
    </source>
</evidence>
<keyword evidence="5" id="KW-0677">Repeat</keyword>
<name>A0A1Y1MS02_PHOPY</name>
<dbReference type="FunFam" id="1.20.1280.290:FF:000016">
    <property type="entry name" value="Cystinosin homolog"/>
    <property type="match status" value="1"/>
</dbReference>
<evidence type="ECO:0000256" key="9">
    <source>
        <dbReference type="ARBA" id="ARBA00023228"/>
    </source>
</evidence>
<evidence type="ECO:0000256" key="12">
    <source>
        <dbReference type="SAM" id="SignalP"/>
    </source>
</evidence>
<evidence type="ECO:0000313" key="13">
    <source>
        <dbReference type="EMBL" id="JAV88389.1"/>
    </source>
</evidence>
<dbReference type="Pfam" id="PF04193">
    <property type="entry name" value="PQ-loop"/>
    <property type="match status" value="2"/>
</dbReference>
<feature type="signal peptide" evidence="12">
    <location>
        <begin position="1"/>
        <end position="15"/>
    </location>
</feature>
<evidence type="ECO:0000256" key="3">
    <source>
        <dbReference type="ARBA" id="ARBA00022448"/>
    </source>
</evidence>
<dbReference type="InterPro" id="IPR006603">
    <property type="entry name" value="PQ-loop_rpt"/>
</dbReference>
<dbReference type="AlphaFoldDB" id="A0A1Y1MS02"/>
<evidence type="ECO:0000256" key="10">
    <source>
        <dbReference type="ARBA" id="ARBA00048473"/>
    </source>
</evidence>
<evidence type="ECO:0000256" key="7">
    <source>
        <dbReference type="ARBA" id="ARBA00022989"/>
    </source>
</evidence>
<accession>A0A1Y1MS02</accession>
<dbReference type="SMART" id="SM00679">
    <property type="entry name" value="CTNS"/>
    <property type="match status" value="2"/>
</dbReference>
<sequence length="343" mass="39701">MRTFLLLLAATFINAENSSTSIAFVERQINLEINETKKLSVTVTNLNNSGVLLSFDVLQEDLVYVYPRKILLEAGNKTYHFTIEVSRKNTFPSTYTKKKILDIVSQIIGWIFIISWGSSFYPQLYSNYERKCVIGLNFDYLALNIVGYISFAAFILNLYFNLEIQDEYYERYPRGQIPVKLNDVVYILHGTLAIFVTIGQCCVFERGHQKVSTTAKSLVTLIVSFYITCVALERLKFLKWLDFLYYCSYVKLAITLLKYIPQAYMNYKRKSTSGWSIALVFLDLNGGLFSILQMMLDCYNYDDWVSIFGNPTKFGLGILNALFHSFFIIQHFVFYKDSAYTMI</sequence>
<feature type="chain" id="PRO_5012801795" description="Cystinosin" evidence="12">
    <location>
        <begin position="16"/>
        <end position="343"/>
    </location>
</feature>